<proteinExistence type="predicted"/>
<feature type="transmembrane region" description="Helical" evidence="1">
    <location>
        <begin position="35"/>
        <end position="52"/>
    </location>
</feature>
<evidence type="ECO:0000313" key="3">
    <source>
        <dbReference type="Proteomes" id="UP001610100"/>
    </source>
</evidence>
<keyword evidence="1" id="KW-0472">Membrane</keyword>
<keyword evidence="3" id="KW-1185">Reference proteome</keyword>
<comment type="caution">
    <text evidence="2">The sequence shown here is derived from an EMBL/GenBank/DDBJ whole genome shotgun (WGS) entry which is preliminary data.</text>
</comment>
<feature type="transmembrane region" description="Helical" evidence="1">
    <location>
        <begin position="73"/>
        <end position="92"/>
    </location>
</feature>
<evidence type="ECO:0000256" key="1">
    <source>
        <dbReference type="SAM" id="Phobius"/>
    </source>
</evidence>
<keyword evidence="1" id="KW-0812">Transmembrane</keyword>
<gene>
    <name evidence="2" type="ORF">V8G58_03265</name>
</gene>
<dbReference type="EMBL" id="JBAWKB010000001">
    <property type="protein sequence ID" value="MFH6770942.1"/>
    <property type="molecule type" value="Genomic_DNA"/>
</dbReference>
<dbReference type="Proteomes" id="UP001610100">
    <property type="component" value="Unassembled WGS sequence"/>
</dbReference>
<evidence type="ECO:0000313" key="2">
    <source>
        <dbReference type="EMBL" id="MFH6770942.1"/>
    </source>
</evidence>
<dbReference type="RefSeq" id="WP_344739678.1">
    <property type="nucleotide sequence ID" value="NZ_BAABAY010000001.1"/>
</dbReference>
<keyword evidence="1" id="KW-1133">Transmembrane helix</keyword>
<protein>
    <submittedName>
        <fullName evidence="2">DUF4199 domain-containing protein</fullName>
    </submittedName>
</protein>
<reference evidence="2 3" key="1">
    <citation type="submission" date="2024-02" db="EMBL/GenBank/DDBJ databases">
        <title>A Gaetbulibacter species isolated from tidal flats and genomic insights of their niches.</title>
        <authorList>
            <person name="Ye Y."/>
        </authorList>
    </citation>
    <scope>NUCLEOTIDE SEQUENCE [LARGE SCALE GENOMIC DNA]</scope>
    <source>
        <strain evidence="2 3">KYW382</strain>
    </source>
</reference>
<sequence>MKNISLPIRYGFVTGIVLIAYFLLLDLFGKSTNPVYSFFNAAITAFGIYEVIYISKIKSPATFTYVEGFKNGIITGFVATVAFTIFFLVYATEVNDMFVDQLLQTVKRNFDIDVGIVTFIVAIMGFATTVVSALTVMQLFKNSNNMLSK</sequence>
<accession>A0ABW7MYT6</accession>
<feature type="transmembrane region" description="Helical" evidence="1">
    <location>
        <begin position="12"/>
        <end position="29"/>
    </location>
</feature>
<name>A0ABW7MYT6_9FLAO</name>
<organism evidence="2 3">
    <name type="scientific">Gaetbulibacter aestuarii</name>
    <dbReference type="NCBI Taxonomy" id="1502358"/>
    <lineage>
        <taxon>Bacteria</taxon>
        <taxon>Pseudomonadati</taxon>
        <taxon>Bacteroidota</taxon>
        <taxon>Flavobacteriia</taxon>
        <taxon>Flavobacteriales</taxon>
        <taxon>Flavobacteriaceae</taxon>
        <taxon>Gaetbulibacter</taxon>
    </lineage>
</organism>
<feature type="transmembrane region" description="Helical" evidence="1">
    <location>
        <begin position="112"/>
        <end position="140"/>
    </location>
</feature>